<keyword evidence="2" id="KW-1185">Reference proteome</keyword>
<organism evidence="1 2">
    <name type="scientific">Methylobacterium symbioticum</name>
    <dbReference type="NCBI Taxonomy" id="2584084"/>
    <lineage>
        <taxon>Bacteria</taxon>
        <taxon>Pseudomonadati</taxon>
        <taxon>Pseudomonadota</taxon>
        <taxon>Alphaproteobacteria</taxon>
        <taxon>Hyphomicrobiales</taxon>
        <taxon>Methylobacteriaceae</taxon>
        <taxon>Methylobacterium</taxon>
    </lineage>
</organism>
<reference evidence="1 2" key="1">
    <citation type="submission" date="2019-06" db="EMBL/GenBank/DDBJ databases">
        <authorList>
            <person name="Rodrigo-Torres L."/>
            <person name="Arahal R. D."/>
            <person name="Lucena T."/>
        </authorList>
    </citation>
    <scope>NUCLEOTIDE SEQUENCE [LARGE SCALE GENOMIC DNA]</scope>
    <source>
        <strain evidence="1 2">SB0023/3</strain>
    </source>
</reference>
<dbReference type="Proteomes" id="UP000410984">
    <property type="component" value="Unassembled WGS sequence"/>
</dbReference>
<evidence type="ECO:0000313" key="2">
    <source>
        <dbReference type="Proteomes" id="UP000410984"/>
    </source>
</evidence>
<dbReference type="EMBL" id="CABFPH010000019">
    <property type="protein sequence ID" value="VUD71225.1"/>
    <property type="molecule type" value="Genomic_DNA"/>
</dbReference>
<proteinExistence type="predicted"/>
<name>A0A509ECJ1_9HYPH</name>
<protein>
    <submittedName>
        <fullName evidence="1">Uncharacterized protein</fullName>
    </submittedName>
</protein>
<sequence>MPPVAPTAAAAMPASTERRGASLARAPIETVLLAPIRAVTVLRGSVAASSPWYQITVLACGVRA</sequence>
<accession>A0A509ECJ1</accession>
<evidence type="ECO:0000313" key="1">
    <source>
        <dbReference type="EMBL" id="VUD71225.1"/>
    </source>
</evidence>
<dbReference type="AlphaFoldDB" id="A0A509ECJ1"/>
<gene>
    <name evidence="1" type="ORF">MET9862_01802</name>
</gene>